<evidence type="ECO:0000313" key="2">
    <source>
        <dbReference type="EMBL" id="KAF9510366.1"/>
    </source>
</evidence>
<proteinExistence type="predicted"/>
<evidence type="ECO:0000313" key="3">
    <source>
        <dbReference type="Proteomes" id="UP000886523"/>
    </source>
</evidence>
<dbReference type="EMBL" id="MU129017">
    <property type="protein sequence ID" value="KAF9510366.1"/>
    <property type="molecule type" value="Genomic_DNA"/>
</dbReference>
<protein>
    <submittedName>
        <fullName evidence="2">Uncharacterized protein</fullName>
    </submittedName>
</protein>
<comment type="caution">
    <text evidence="2">The sequence shown here is derived from an EMBL/GenBank/DDBJ whole genome shotgun (WGS) entry which is preliminary data.</text>
</comment>
<dbReference type="AlphaFoldDB" id="A0A9P6DPT0"/>
<dbReference type="Proteomes" id="UP000886523">
    <property type="component" value="Unassembled WGS sequence"/>
</dbReference>
<keyword evidence="3" id="KW-1185">Reference proteome</keyword>
<name>A0A9P6DPT0_9AGAM</name>
<feature type="region of interest" description="Disordered" evidence="1">
    <location>
        <begin position="93"/>
        <end position="138"/>
    </location>
</feature>
<gene>
    <name evidence="2" type="ORF">BS47DRAFT_1364571</name>
</gene>
<organism evidence="2 3">
    <name type="scientific">Hydnum rufescens UP504</name>
    <dbReference type="NCBI Taxonomy" id="1448309"/>
    <lineage>
        <taxon>Eukaryota</taxon>
        <taxon>Fungi</taxon>
        <taxon>Dikarya</taxon>
        <taxon>Basidiomycota</taxon>
        <taxon>Agaricomycotina</taxon>
        <taxon>Agaricomycetes</taxon>
        <taxon>Cantharellales</taxon>
        <taxon>Hydnaceae</taxon>
        <taxon>Hydnum</taxon>
    </lineage>
</organism>
<accession>A0A9P6DPT0</accession>
<reference evidence="2" key="1">
    <citation type="journal article" date="2020" name="Nat. Commun.">
        <title>Large-scale genome sequencing of mycorrhizal fungi provides insights into the early evolution of symbiotic traits.</title>
        <authorList>
            <person name="Miyauchi S."/>
            <person name="Kiss E."/>
            <person name="Kuo A."/>
            <person name="Drula E."/>
            <person name="Kohler A."/>
            <person name="Sanchez-Garcia M."/>
            <person name="Morin E."/>
            <person name="Andreopoulos B."/>
            <person name="Barry K.W."/>
            <person name="Bonito G."/>
            <person name="Buee M."/>
            <person name="Carver A."/>
            <person name="Chen C."/>
            <person name="Cichocki N."/>
            <person name="Clum A."/>
            <person name="Culley D."/>
            <person name="Crous P.W."/>
            <person name="Fauchery L."/>
            <person name="Girlanda M."/>
            <person name="Hayes R.D."/>
            <person name="Keri Z."/>
            <person name="LaButti K."/>
            <person name="Lipzen A."/>
            <person name="Lombard V."/>
            <person name="Magnuson J."/>
            <person name="Maillard F."/>
            <person name="Murat C."/>
            <person name="Nolan M."/>
            <person name="Ohm R.A."/>
            <person name="Pangilinan J."/>
            <person name="Pereira M.F."/>
            <person name="Perotto S."/>
            <person name="Peter M."/>
            <person name="Pfister S."/>
            <person name="Riley R."/>
            <person name="Sitrit Y."/>
            <person name="Stielow J.B."/>
            <person name="Szollosi G."/>
            <person name="Zifcakova L."/>
            <person name="Stursova M."/>
            <person name="Spatafora J.W."/>
            <person name="Tedersoo L."/>
            <person name="Vaario L.M."/>
            <person name="Yamada A."/>
            <person name="Yan M."/>
            <person name="Wang P."/>
            <person name="Xu J."/>
            <person name="Bruns T."/>
            <person name="Baldrian P."/>
            <person name="Vilgalys R."/>
            <person name="Dunand C."/>
            <person name="Henrissat B."/>
            <person name="Grigoriev I.V."/>
            <person name="Hibbett D."/>
            <person name="Nagy L.G."/>
            <person name="Martin F.M."/>
        </authorList>
    </citation>
    <scope>NUCLEOTIDE SEQUENCE</scope>
    <source>
        <strain evidence="2">UP504</strain>
    </source>
</reference>
<sequence>MHGTRHAVRRMVTQHGSATYGSTTWQTMQQRDTWHVTQQRANDAIYSTAPNKDATHQMMHQESHTHHSRCGDSISGPQYPAPAAAGVGYCKILNQNPHKPQPQPPNNTPQTKTVNEAPQTKTRTLEGVPKWSGCTDETNPGWPIWPTASLRFSKSQLRPIFAQFSAISANSGRPMKDQIGRNSDGTYLGTIICPEVVPNWYPTPTAVGVGYCKILNQNPHKPPTTNLLNNTPQTKTMNEAPQTKTHTLEEVPNGTGPNWGILYEPHLLWQVWWVYAGA</sequence>
<evidence type="ECO:0000256" key="1">
    <source>
        <dbReference type="SAM" id="MobiDB-lite"/>
    </source>
</evidence>